<evidence type="ECO:0000313" key="4">
    <source>
        <dbReference type="Proteomes" id="UP000053283"/>
    </source>
</evidence>
<proteinExistence type="predicted"/>
<evidence type="ECO:0000256" key="1">
    <source>
        <dbReference type="SAM" id="Coils"/>
    </source>
</evidence>
<reference evidence="3 4" key="1">
    <citation type="submission" date="2014-04" db="EMBL/GenBank/DDBJ databases">
        <title>Genome evolution of avian class.</title>
        <authorList>
            <person name="Zhang G."/>
            <person name="Li C."/>
        </authorList>
    </citation>
    <scope>NUCLEOTIDE SEQUENCE [LARGE SCALE GENOMIC DNA]</scope>
    <source>
        <strain evidence="3">BGI_Y956</strain>
    </source>
</reference>
<evidence type="ECO:0000313" key="3">
    <source>
        <dbReference type="EMBL" id="KFQ93308.1"/>
    </source>
</evidence>
<dbReference type="PANTHER" id="PTHR18881:SF2">
    <property type="entry name" value="POLYAMINE-MODULATED FACTOR 1-BINDING PROTEIN 1"/>
    <property type="match status" value="1"/>
</dbReference>
<dbReference type="InterPro" id="IPR037391">
    <property type="entry name" value="PMF1-bd"/>
</dbReference>
<keyword evidence="1" id="KW-0175">Coiled coil</keyword>
<feature type="non-terminal residue" evidence="3">
    <location>
        <position position="152"/>
    </location>
</feature>
<dbReference type="PANTHER" id="PTHR18881">
    <property type="entry name" value="POLYAMINE-MODULATED FACTOR 1-BINDING PROTEIN 1-RELATED"/>
    <property type="match status" value="1"/>
</dbReference>
<feature type="compositionally biased region" description="Polar residues" evidence="2">
    <location>
        <begin position="47"/>
        <end position="62"/>
    </location>
</feature>
<sequence>MQVQDMATLQAELAQAQQEKAKQEEKITAYEEQRQQLHWELRKLEGSQDQSKQEASMSQAFPQGTGRLRSARISLSLTASLCHRQARSLQERLQELSSRAQRWQRLHQDSERALAVREEELVVCKVELAFLKEELSKATEQVQDRNRQHRSP</sequence>
<organism evidence="3 4">
    <name type="scientific">Nipponia nippon</name>
    <name type="common">Crested ibis</name>
    <name type="synonym">Ibis nippon</name>
    <dbReference type="NCBI Taxonomy" id="128390"/>
    <lineage>
        <taxon>Eukaryota</taxon>
        <taxon>Metazoa</taxon>
        <taxon>Chordata</taxon>
        <taxon>Craniata</taxon>
        <taxon>Vertebrata</taxon>
        <taxon>Euteleostomi</taxon>
        <taxon>Archelosauria</taxon>
        <taxon>Archosauria</taxon>
        <taxon>Dinosauria</taxon>
        <taxon>Saurischia</taxon>
        <taxon>Theropoda</taxon>
        <taxon>Coelurosauria</taxon>
        <taxon>Aves</taxon>
        <taxon>Neognathae</taxon>
        <taxon>Neoaves</taxon>
        <taxon>Aequornithes</taxon>
        <taxon>Pelecaniformes</taxon>
        <taxon>Threskiornithidae</taxon>
        <taxon>Nipponia</taxon>
    </lineage>
</organism>
<dbReference type="AlphaFoldDB" id="A0A091VUJ3"/>
<name>A0A091VUJ3_NIPNI</name>
<feature type="coiled-coil region" evidence="1">
    <location>
        <begin position="86"/>
        <end position="148"/>
    </location>
</feature>
<keyword evidence="4" id="KW-1185">Reference proteome</keyword>
<dbReference type="GO" id="GO:0007283">
    <property type="term" value="P:spermatogenesis"/>
    <property type="evidence" value="ECO:0007669"/>
    <property type="project" value="TreeGrafter"/>
</dbReference>
<feature type="region of interest" description="Disordered" evidence="2">
    <location>
        <begin position="43"/>
        <end position="65"/>
    </location>
</feature>
<accession>A0A091VUJ3</accession>
<gene>
    <name evidence="3" type="ORF">Y956_10946</name>
</gene>
<protein>
    <submittedName>
        <fullName evidence="3">Polyamine-modulated factor 1-binding protein 1</fullName>
    </submittedName>
</protein>
<evidence type="ECO:0000256" key="2">
    <source>
        <dbReference type="SAM" id="MobiDB-lite"/>
    </source>
</evidence>
<dbReference type="EMBL" id="KL410018">
    <property type="protein sequence ID" value="KFQ93308.1"/>
    <property type="molecule type" value="Genomic_DNA"/>
</dbReference>
<dbReference type="Proteomes" id="UP000053283">
    <property type="component" value="Unassembled WGS sequence"/>
</dbReference>